<name>A0A090LYI0_OSTTA</name>
<reference evidence="2 3" key="2">
    <citation type="journal article" date="2014" name="BMC Genomics">
        <title>An improved genome of the model marine alga Ostreococcus tauri unfolds by assessing Illumina de novo assemblies.</title>
        <authorList>
            <person name="Blanc-Mathieu R."/>
            <person name="Verhelst B."/>
            <person name="Derelle E."/>
            <person name="Rombauts S."/>
            <person name="Bouget F.Y."/>
            <person name="Carre I."/>
            <person name="Chateau A."/>
            <person name="Eyre-Walker A."/>
            <person name="Grimsley N."/>
            <person name="Moreau H."/>
            <person name="Piegu B."/>
            <person name="Rivals E."/>
            <person name="Schackwitz W."/>
            <person name="Van de Peer Y."/>
            <person name="Piganeau G."/>
        </authorList>
    </citation>
    <scope>NUCLEOTIDE SEQUENCE [LARGE SCALE GENOMIC DNA]</scope>
    <source>
        <strain evidence="3">OTTH 0595 / CCAP 157/2 / RCC745</strain>
    </source>
</reference>
<gene>
    <name evidence="2" type="ORF">OT_ostta03g02070</name>
</gene>
<keyword evidence="1" id="KW-0175">Coiled coil</keyword>
<dbReference type="AlphaFoldDB" id="A0A090LYI0"/>
<evidence type="ECO:0000313" key="2">
    <source>
        <dbReference type="EMBL" id="CEF97085.1"/>
    </source>
</evidence>
<dbReference type="RefSeq" id="XP_003078117.2">
    <property type="nucleotide sequence ID" value="XM_003078069.2"/>
</dbReference>
<protein>
    <submittedName>
        <fullName evidence="2">Unnamed product</fullName>
    </submittedName>
</protein>
<dbReference type="InParanoid" id="A0A090LYI0"/>
<sequence>MELPSAIAGAMDRAREARERAIDATTEASSRMDRASSDAAFALVKAMETAMRGVSDVVDDARTRGEAVVERARESEDEFFRSASKRVVDFARANPVSVGGTVACAVALALPAPRALLWRSTIGRLQSEEALFNACVRRSERLTLEAEAASAEIQRLAESVSAAEIEMKRGASNLRAAARELRAIESKTYGMDSKASSLLNDLRVLPSAEAAALQEQVAGTTDTVAAHRSAALKVLKKIFKSGIEV</sequence>
<dbReference type="PANTHER" id="PTHR34554">
    <property type="entry name" value="RGS1-HXK1-INTERACTING PROTEIN 1"/>
    <property type="match status" value="1"/>
</dbReference>
<evidence type="ECO:0000313" key="3">
    <source>
        <dbReference type="Proteomes" id="UP000009170"/>
    </source>
</evidence>
<reference evidence="3" key="1">
    <citation type="journal article" date="2006" name="Proc. Natl. Acad. Sci. U.S.A.">
        <title>Genome analysis of the smallest free-living eukaryote Ostreococcus tauri unveils many unique features.</title>
        <authorList>
            <person name="Derelle E."/>
            <person name="Ferraz C."/>
            <person name="Rombauts S."/>
            <person name="Rouze P."/>
            <person name="Worden A.Z."/>
            <person name="Robbens S."/>
            <person name="Partensky F."/>
            <person name="Degroeve S."/>
            <person name="Echeynie S."/>
            <person name="Cooke R."/>
            <person name="Saeys Y."/>
            <person name="Wuyts J."/>
            <person name="Jabbari K."/>
            <person name="Bowler C."/>
            <person name="Panaud O."/>
            <person name="Piegu B."/>
            <person name="Ball S.G."/>
            <person name="Ral J.-P."/>
            <person name="Bouget F.-Y."/>
            <person name="Piganeau G."/>
            <person name="De Baets B."/>
            <person name="Picard A."/>
            <person name="Delseny M."/>
            <person name="Demaille J."/>
            <person name="Van de Peer Y."/>
            <person name="Moreau H."/>
        </authorList>
    </citation>
    <scope>NUCLEOTIDE SEQUENCE [LARGE SCALE GENOMIC DNA]</scope>
    <source>
        <strain evidence="3">OTTH 0595 / CCAP 157/2 / RCC745</strain>
    </source>
</reference>
<dbReference type="PANTHER" id="PTHR34554:SF2">
    <property type="entry name" value="RGS1-HXK1-INTERACTING PROTEIN 1"/>
    <property type="match status" value="1"/>
</dbReference>
<dbReference type="OrthoDB" id="1914410at2759"/>
<dbReference type="FunCoup" id="A0A090LYI0">
    <property type="interactions" value="500"/>
</dbReference>
<accession>A0A090LYI0</accession>
<dbReference type="Proteomes" id="UP000009170">
    <property type="component" value="Unassembled WGS sequence"/>
</dbReference>
<comment type="caution">
    <text evidence="2">The sequence shown here is derived from an EMBL/GenBank/DDBJ whole genome shotgun (WGS) entry which is preliminary data.</text>
</comment>
<dbReference type="GeneID" id="9833754"/>
<proteinExistence type="predicted"/>
<keyword evidence="3" id="KW-1185">Reference proteome</keyword>
<evidence type="ECO:0000256" key="1">
    <source>
        <dbReference type="SAM" id="Coils"/>
    </source>
</evidence>
<feature type="coiled-coil region" evidence="1">
    <location>
        <begin position="139"/>
        <end position="166"/>
    </location>
</feature>
<dbReference type="KEGG" id="ota:OT_ostta03g02070"/>
<dbReference type="InterPro" id="IPR053284">
    <property type="entry name" value="RGS1-HXK1_interactor"/>
</dbReference>
<dbReference type="EMBL" id="CAID01000003">
    <property type="protein sequence ID" value="CEF97085.1"/>
    <property type="molecule type" value="Genomic_DNA"/>
</dbReference>
<organism evidence="2 3">
    <name type="scientific">Ostreococcus tauri</name>
    <name type="common">Marine green alga</name>
    <dbReference type="NCBI Taxonomy" id="70448"/>
    <lineage>
        <taxon>Eukaryota</taxon>
        <taxon>Viridiplantae</taxon>
        <taxon>Chlorophyta</taxon>
        <taxon>Mamiellophyceae</taxon>
        <taxon>Mamiellales</taxon>
        <taxon>Bathycoccaceae</taxon>
        <taxon>Ostreococcus</taxon>
    </lineage>
</organism>